<reference evidence="3 4" key="1">
    <citation type="journal article" date="2024" name="Science">
        <title>Giant polyketide synthase enzymes in the biosynthesis of giant marine polyether toxins.</title>
        <authorList>
            <person name="Fallon T.R."/>
            <person name="Shende V.V."/>
            <person name="Wierzbicki I.H."/>
            <person name="Pendleton A.L."/>
            <person name="Watervoot N.F."/>
            <person name="Auber R.P."/>
            <person name="Gonzalez D.J."/>
            <person name="Wisecaver J.H."/>
            <person name="Moore B.S."/>
        </authorList>
    </citation>
    <scope>NUCLEOTIDE SEQUENCE [LARGE SCALE GENOMIC DNA]</scope>
    <source>
        <strain evidence="3 4">12B1</strain>
    </source>
</reference>
<keyword evidence="1" id="KW-0732">Signal</keyword>
<keyword evidence="4" id="KW-1185">Reference proteome</keyword>
<proteinExistence type="predicted"/>
<dbReference type="Pfam" id="PF13460">
    <property type="entry name" value="NAD_binding_10"/>
    <property type="match status" value="1"/>
</dbReference>
<evidence type="ECO:0000313" key="4">
    <source>
        <dbReference type="Proteomes" id="UP001515480"/>
    </source>
</evidence>
<feature type="signal peptide" evidence="1">
    <location>
        <begin position="1"/>
        <end position="19"/>
    </location>
</feature>
<dbReference type="InterPro" id="IPR036291">
    <property type="entry name" value="NAD(P)-bd_dom_sf"/>
</dbReference>
<dbReference type="PANTHER" id="PTHR15020">
    <property type="entry name" value="FLAVIN REDUCTASE-RELATED"/>
    <property type="match status" value="1"/>
</dbReference>
<organism evidence="3 4">
    <name type="scientific">Prymnesium parvum</name>
    <name type="common">Toxic golden alga</name>
    <dbReference type="NCBI Taxonomy" id="97485"/>
    <lineage>
        <taxon>Eukaryota</taxon>
        <taxon>Haptista</taxon>
        <taxon>Haptophyta</taxon>
        <taxon>Prymnesiophyceae</taxon>
        <taxon>Prymnesiales</taxon>
        <taxon>Prymnesiaceae</taxon>
        <taxon>Prymnesium</taxon>
    </lineage>
</organism>
<name>A0AB34IUB5_PRYPA</name>
<evidence type="ECO:0000259" key="2">
    <source>
        <dbReference type="Pfam" id="PF13460"/>
    </source>
</evidence>
<dbReference type="EMBL" id="JBGBPQ010000019">
    <property type="protein sequence ID" value="KAL1504989.1"/>
    <property type="molecule type" value="Genomic_DNA"/>
</dbReference>
<evidence type="ECO:0000256" key="1">
    <source>
        <dbReference type="SAM" id="SignalP"/>
    </source>
</evidence>
<comment type="caution">
    <text evidence="3">The sequence shown here is derived from an EMBL/GenBank/DDBJ whole genome shotgun (WGS) entry which is preliminary data.</text>
</comment>
<dbReference type="PANTHER" id="PTHR15020:SF50">
    <property type="entry name" value="UPF0659 PROTEIN YMR090W"/>
    <property type="match status" value="1"/>
</dbReference>
<gene>
    <name evidence="3" type="ORF">AB1Y20_008754</name>
</gene>
<protein>
    <recommendedName>
        <fullName evidence="2">NAD(P)-binding domain-containing protein</fullName>
    </recommendedName>
</protein>
<evidence type="ECO:0000313" key="3">
    <source>
        <dbReference type="EMBL" id="KAL1504989.1"/>
    </source>
</evidence>
<dbReference type="SUPFAM" id="SSF51735">
    <property type="entry name" value="NAD(P)-binding Rossmann-fold domains"/>
    <property type="match status" value="1"/>
</dbReference>
<accession>A0AB34IUB5</accession>
<dbReference type="Gene3D" id="3.40.50.720">
    <property type="entry name" value="NAD(P)-binding Rossmann-like Domain"/>
    <property type="match status" value="1"/>
</dbReference>
<dbReference type="Proteomes" id="UP001515480">
    <property type="component" value="Unassembled WGS sequence"/>
</dbReference>
<feature type="chain" id="PRO_5044227822" description="NAD(P)-binding domain-containing protein" evidence="1">
    <location>
        <begin position="20"/>
        <end position="335"/>
    </location>
</feature>
<sequence>MAVLLALASTGFASSPLLAAPISLVTRPPTARHPPTPRRAAPPAMSPLADAATVCVIGASGAVGNLVALRLSERYRVRGLVRTAASARPSLPASVELRELNLLTASAEELEAAVRGAAAVVMCTGTTAYPTRAWLRSREDDDLAGAVLRALVRSQFDRRAAVRLLDEAGYNTPNNVDDAALVKVLDAWGKAGGVRERFVLMSSIGVQRREQMPFPILNLCGVLDAKASGEAALVAAAEAGGFAYTIVRPGQMLGGPYEASAYAGSLFALEKDSGMQEVVLARGDTLVGDVLRSTVAEVIAQTLETGSALNMDFSVVNEKGNPPSNQELRERLAAL</sequence>
<dbReference type="AlphaFoldDB" id="A0AB34IUB5"/>
<feature type="domain" description="NAD(P)-binding" evidence="2">
    <location>
        <begin position="58"/>
        <end position="303"/>
    </location>
</feature>
<dbReference type="InterPro" id="IPR016040">
    <property type="entry name" value="NAD(P)-bd_dom"/>
</dbReference>